<accession>A0A367YN57</accession>
<dbReference type="InterPro" id="IPR045886">
    <property type="entry name" value="ThiF/MoeB/HesA"/>
</dbReference>
<dbReference type="Gene3D" id="3.40.50.720">
    <property type="entry name" value="NAD(P)-binding Rossmann-like Domain"/>
    <property type="match status" value="1"/>
</dbReference>
<protein>
    <recommendedName>
        <fullName evidence="4">THIF-type NAD/FAD binding fold domain-containing protein</fullName>
    </recommendedName>
</protein>
<dbReference type="PANTHER" id="PTHR43267">
    <property type="entry name" value="TRNA THREONYLCARBAMOYLADENOSINE DEHYDRATASE"/>
    <property type="match status" value="1"/>
</dbReference>
<dbReference type="GO" id="GO:0005741">
    <property type="term" value="C:mitochondrial outer membrane"/>
    <property type="evidence" value="ECO:0007669"/>
    <property type="project" value="TreeGrafter"/>
</dbReference>
<dbReference type="EMBL" id="QLNQ01000001">
    <property type="protein sequence ID" value="RCK67197.1"/>
    <property type="molecule type" value="Genomic_DNA"/>
</dbReference>
<evidence type="ECO:0000256" key="3">
    <source>
        <dbReference type="SAM" id="SignalP"/>
    </source>
</evidence>
<name>A0A367YN57_9ASCO</name>
<dbReference type="Pfam" id="PF00899">
    <property type="entry name" value="ThiF"/>
    <property type="match status" value="1"/>
</dbReference>
<feature type="domain" description="THIF-type NAD/FAD binding fold" evidence="4">
    <location>
        <begin position="93"/>
        <end position="139"/>
    </location>
</feature>
<gene>
    <name evidence="5" type="ORF">Cantr_03489</name>
</gene>
<dbReference type="Proteomes" id="UP000253472">
    <property type="component" value="Unassembled WGS sequence"/>
</dbReference>
<feature type="signal peptide" evidence="3">
    <location>
        <begin position="1"/>
        <end position="23"/>
    </location>
</feature>
<dbReference type="PANTHER" id="PTHR43267:SF2">
    <property type="entry name" value="TRNA THREONYLCARBAMOYLADENOSINE DEHYDRATASE 1-RELATED"/>
    <property type="match status" value="1"/>
</dbReference>
<comment type="caution">
    <text evidence="5">The sequence shown here is derived from an EMBL/GenBank/DDBJ whole genome shotgun (WGS) entry which is preliminary data.</text>
</comment>
<organism evidence="5 6">
    <name type="scientific">Candida viswanathii</name>
    <dbReference type="NCBI Taxonomy" id="5486"/>
    <lineage>
        <taxon>Eukaryota</taxon>
        <taxon>Fungi</taxon>
        <taxon>Dikarya</taxon>
        <taxon>Ascomycota</taxon>
        <taxon>Saccharomycotina</taxon>
        <taxon>Pichiomycetes</taxon>
        <taxon>Debaryomycetaceae</taxon>
        <taxon>Candida/Lodderomyces clade</taxon>
        <taxon>Candida</taxon>
    </lineage>
</organism>
<keyword evidence="6" id="KW-1185">Reference proteome</keyword>
<sequence>MSTRTVVLSALATAAITVGVVEAYHAYLAKPQPQKKSPSKKPHSKNSFENNCTKLCIPHGRRHGTGTETTYSCCWSRGSWVLGRHHACTFRGEHLRIIDFDQVSLSSLNRHAVATLKDVGTPKVECIRTTCWRLRPGLTLMPGTNSGI</sequence>
<proteinExistence type="predicted"/>
<keyword evidence="2" id="KW-0963">Cytoplasm</keyword>
<evidence type="ECO:0000313" key="6">
    <source>
        <dbReference type="Proteomes" id="UP000253472"/>
    </source>
</evidence>
<dbReference type="GO" id="GO:0061503">
    <property type="term" value="F:tRNA threonylcarbamoyladenosine dehydratase"/>
    <property type="evidence" value="ECO:0007669"/>
    <property type="project" value="TreeGrafter"/>
</dbReference>
<dbReference type="SUPFAM" id="SSF69572">
    <property type="entry name" value="Activating enzymes of the ubiquitin-like proteins"/>
    <property type="match status" value="1"/>
</dbReference>
<keyword evidence="3" id="KW-0732">Signal</keyword>
<dbReference type="InterPro" id="IPR000594">
    <property type="entry name" value="ThiF_NAD_FAD-bd"/>
</dbReference>
<comment type="subcellular location">
    <subcellularLocation>
        <location evidence="1">Cytoplasm</location>
    </subcellularLocation>
</comment>
<dbReference type="GO" id="GO:0008641">
    <property type="term" value="F:ubiquitin-like modifier activating enzyme activity"/>
    <property type="evidence" value="ECO:0007669"/>
    <property type="project" value="InterPro"/>
</dbReference>
<dbReference type="STRING" id="5486.A0A367YN57"/>
<reference evidence="5 6" key="1">
    <citation type="submission" date="2018-06" db="EMBL/GenBank/DDBJ databases">
        <title>Whole genome sequencing of Candida tropicalis (genome annotated by CSBL at Korea University).</title>
        <authorList>
            <person name="Ahn J."/>
        </authorList>
    </citation>
    <scope>NUCLEOTIDE SEQUENCE [LARGE SCALE GENOMIC DNA]</scope>
    <source>
        <strain evidence="5 6">ATCC 20962</strain>
    </source>
</reference>
<dbReference type="InterPro" id="IPR035985">
    <property type="entry name" value="Ubiquitin-activating_enz"/>
</dbReference>
<dbReference type="AlphaFoldDB" id="A0A367YN57"/>
<dbReference type="GO" id="GO:0061504">
    <property type="term" value="P:cyclic threonylcarbamoyladenosine biosynthetic process"/>
    <property type="evidence" value="ECO:0007669"/>
    <property type="project" value="TreeGrafter"/>
</dbReference>
<evidence type="ECO:0000313" key="5">
    <source>
        <dbReference type="EMBL" id="RCK67197.1"/>
    </source>
</evidence>
<evidence type="ECO:0000256" key="2">
    <source>
        <dbReference type="ARBA" id="ARBA00022490"/>
    </source>
</evidence>
<dbReference type="OrthoDB" id="10265862at2759"/>
<feature type="chain" id="PRO_5016769588" description="THIF-type NAD/FAD binding fold domain-containing protein" evidence="3">
    <location>
        <begin position="24"/>
        <end position="148"/>
    </location>
</feature>
<evidence type="ECO:0000259" key="4">
    <source>
        <dbReference type="Pfam" id="PF00899"/>
    </source>
</evidence>
<evidence type="ECO:0000256" key="1">
    <source>
        <dbReference type="ARBA" id="ARBA00004496"/>
    </source>
</evidence>